<dbReference type="EMBL" id="BEXT01000001">
    <property type="protein sequence ID" value="GBC63195.1"/>
    <property type="molecule type" value="Genomic_DNA"/>
</dbReference>
<proteinExistence type="predicted"/>
<keyword evidence="2" id="KW-1185">Reference proteome</keyword>
<accession>A0A401G1X0</accession>
<gene>
    <name evidence="1" type="ORF">DENIS_4188</name>
</gene>
<organism evidence="1 2">
    <name type="scientific">Desulfonema ishimotonii</name>
    <dbReference type="NCBI Taxonomy" id="45657"/>
    <lineage>
        <taxon>Bacteria</taxon>
        <taxon>Pseudomonadati</taxon>
        <taxon>Thermodesulfobacteriota</taxon>
        <taxon>Desulfobacteria</taxon>
        <taxon>Desulfobacterales</taxon>
        <taxon>Desulfococcaceae</taxon>
        <taxon>Desulfonema</taxon>
    </lineage>
</organism>
<evidence type="ECO:0000313" key="1">
    <source>
        <dbReference type="EMBL" id="GBC63195.1"/>
    </source>
</evidence>
<name>A0A401G1X0_9BACT</name>
<sequence>MFILWDPQPGTDRRLYGSAAAALPDIRSGYKKILLFIASSGKKAPTDMEEACFNGIQWRL</sequence>
<reference evidence="2" key="2">
    <citation type="submission" date="2019-01" db="EMBL/GenBank/DDBJ databases">
        <title>Genome sequence of Desulfonema ishimotonii strain Tokyo 01.</title>
        <authorList>
            <person name="Fukui M."/>
        </authorList>
    </citation>
    <scope>NUCLEOTIDE SEQUENCE [LARGE SCALE GENOMIC DNA]</scope>
    <source>
        <strain evidence="2">Tokyo 01</strain>
    </source>
</reference>
<reference evidence="2" key="1">
    <citation type="submission" date="2017-11" db="EMBL/GenBank/DDBJ databases">
        <authorList>
            <person name="Watanabe M."/>
            <person name="Kojima H."/>
        </authorList>
    </citation>
    <scope>NUCLEOTIDE SEQUENCE [LARGE SCALE GENOMIC DNA]</scope>
    <source>
        <strain evidence="2">Tokyo 01</strain>
    </source>
</reference>
<dbReference type="Proteomes" id="UP000288096">
    <property type="component" value="Unassembled WGS sequence"/>
</dbReference>
<dbReference type="AlphaFoldDB" id="A0A401G1X0"/>
<comment type="caution">
    <text evidence="1">The sequence shown here is derived from an EMBL/GenBank/DDBJ whole genome shotgun (WGS) entry which is preliminary data.</text>
</comment>
<protein>
    <submittedName>
        <fullName evidence="1">Uncharacterized protein</fullName>
    </submittedName>
</protein>
<evidence type="ECO:0000313" key="2">
    <source>
        <dbReference type="Proteomes" id="UP000288096"/>
    </source>
</evidence>